<comment type="catalytic activity">
    <reaction evidence="10">
        <text>8-oxo-dGTP + H2O = 8-oxo-dGMP + diphosphate + H(+)</text>
        <dbReference type="Rhea" id="RHEA:31575"/>
        <dbReference type="ChEBI" id="CHEBI:15377"/>
        <dbReference type="ChEBI" id="CHEBI:15378"/>
        <dbReference type="ChEBI" id="CHEBI:33019"/>
        <dbReference type="ChEBI" id="CHEBI:63224"/>
        <dbReference type="ChEBI" id="CHEBI:77896"/>
        <dbReference type="EC" id="3.6.1.55"/>
    </reaction>
</comment>
<keyword evidence="6" id="KW-0227">DNA damage</keyword>
<keyword evidence="8" id="KW-0460">Magnesium</keyword>
<dbReference type="GO" id="GO:0035539">
    <property type="term" value="F:8-oxo-7,8-dihydrodeoxyguanosine triphosphate pyrophosphatase activity"/>
    <property type="evidence" value="ECO:0007669"/>
    <property type="project" value="UniProtKB-EC"/>
</dbReference>
<sequence length="159" mass="17274">MSSPASTSHPVRLVVGAALVDDLERPTRLLSARRTEPSALAGGWELPGGKVDDGESPLVALHRELLEELGVRVRLGAHVPGPRPGSTWPLGDRYEMLVWLAEVVEGTPEPLEDHDELRWLGLEELGSVGWLPADLPIVETLEATLRRRQAPAHDPEPSA</sequence>
<comment type="cofactor">
    <cofactor evidence="1">
        <name>Mg(2+)</name>
        <dbReference type="ChEBI" id="CHEBI:18420"/>
    </cofactor>
</comment>
<protein>
    <recommendedName>
        <fullName evidence="11">8-oxo-dGTP diphosphatase</fullName>
        <ecNumber evidence="11">3.6.1.55</ecNumber>
    </recommendedName>
</protein>
<evidence type="ECO:0000256" key="12">
    <source>
        <dbReference type="RuleBase" id="RU003476"/>
    </source>
</evidence>
<feature type="domain" description="Nudix hydrolase" evidence="13">
    <location>
        <begin position="10"/>
        <end position="145"/>
    </location>
</feature>
<dbReference type="PROSITE" id="PS51462">
    <property type="entry name" value="NUDIX"/>
    <property type="match status" value="1"/>
</dbReference>
<keyword evidence="15" id="KW-1185">Reference proteome</keyword>
<dbReference type="SUPFAM" id="SSF55811">
    <property type="entry name" value="Nudix"/>
    <property type="match status" value="1"/>
</dbReference>
<dbReference type="PROSITE" id="PS00893">
    <property type="entry name" value="NUDIX_BOX"/>
    <property type="match status" value="1"/>
</dbReference>
<keyword evidence="3" id="KW-0515">Mutator protein</keyword>
<name>A0A512D5H9_9MICO</name>
<dbReference type="GO" id="GO:0008413">
    <property type="term" value="F:8-oxo-7,8-dihydroguanosine triphosphate pyrophosphatase activity"/>
    <property type="evidence" value="ECO:0007669"/>
    <property type="project" value="TreeGrafter"/>
</dbReference>
<evidence type="ECO:0000256" key="9">
    <source>
        <dbReference type="ARBA" id="ARBA00023204"/>
    </source>
</evidence>
<evidence type="ECO:0000256" key="11">
    <source>
        <dbReference type="ARBA" id="ARBA00038905"/>
    </source>
</evidence>
<dbReference type="PRINTS" id="PR00502">
    <property type="entry name" value="NUDIXFAMILY"/>
</dbReference>
<dbReference type="OrthoDB" id="9804442at2"/>
<evidence type="ECO:0000256" key="8">
    <source>
        <dbReference type="ARBA" id="ARBA00022842"/>
    </source>
</evidence>
<dbReference type="EMBL" id="BJYX01000025">
    <property type="protein sequence ID" value="GEO31719.1"/>
    <property type="molecule type" value="Genomic_DNA"/>
</dbReference>
<evidence type="ECO:0000256" key="10">
    <source>
        <dbReference type="ARBA" id="ARBA00035861"/>
    </source>
</evidence>
<dbReference type="GO" id="GO:0006260">
    <property type="term" value="P:DNA replication"/>
    <property type="evidence" value="ECO:0007669"/>
    <property type="project" value="UniProtKB-KW"/>
</dbReference>
<dbReference type="InterPro" id="IPR020084">
    <property type="entry name" value="NUDIX_hydrolase_CS"/>
</dbReference>
<dbReference type="GO" id="GO:0044716">
    <property type="term" value="F:8-oxo-GDP phosphatase activity"/>
    <property type="evidence" value="ECO:0007669"/>
    <property type="project" value="TreeGrafter"/>
</dbReference>
<evidence type="ECO:0000256" key="7">
    <source>
        <dbReference type="ARBA" id="ARBA00022801"/>
    </source>
</evidence>
<dbReference type="GO" id="GO:0044715">
    <property type="term" value="F:8-oxo-dGDP phosphatase activity"/>
    <property type="evidence" value="ECO:0007669"/>
    <property type="project" value="TreeGrafter"/>
</dbReference>
<dbReference type="GO" id="GO:0006281">
    <property type="term" value="P:DNA repair"/>
    <property type="evidence" value="ECO:0007669"/>
    <property type="project" value="UniProtKB-KW"/>
</dbReference>
<accession>A0A512D5H9</accession>
<evidence type="ECO:0000256" key="4">
    <source>
        <dbReference type="ARBA" id="ARBA00022705"/>
    </source>
</evidence>
<dbReference type="CDD" id="cd03425">
    <property type="entry name" value="NUDIX_MutT_NudA_like"/>
    <property type="match status" value="1"/>
</dbReference>
<dbReference type="AlphaFoldDB" id="A0A512D5H9"/>
<keyword evidence="7 12" id="KW-0378">Hydrolase</keyword>
<dbReference type="InterPro" id="IPR047127">
    <property type="entry name" value="MutT-like"/>
</dbReference>
<comment type="similarity">
    <text evidence="2 12">Belongs to the Nudix hydrolase family.</text>
</comment>
<keyword evidence="9" id="KW-0234">DNA repair</keyword>
<dbReference type="Pfam" id="PF00293">
    <property type="entry name" value="NUDIX"/>
    <property type="match status" value="1"/>
</dbReference>
<dbReference type="Proteomes" id="UP000321534">
    <property type="component" value="Unassembled WGS sequence"/>
</dbReference>
<dbReference type="PANTHER" id="PTHR47707">
    <property type="entry name" value="8-OXO-DGTP DIPHOSPHATASE"/>
    <property type="match status" value="1"/>
</dbReference>
<dbReference type="GO" id="GO:0046872">
    <property type="term" value="F:metal ion binding"/>
    <property type="evidence" value="ECO:0007669"/>
    <property type="project" value="UniProtKB-KW"/>
</dbReference>
<comment type="caution">
    <text evidence="14">The sequence shown here is derived from an EMBL/GenBank/DDBJ whole genome shotgun (WGS) entry which is preliminary data.</text>
</comment>
<dbReference type="PANTHER" id="PTHR47707:SF1">
    <property type="entry name" value="NUDIX HYDROLASE FAMILY PROTEIN"/>
    <property type="match status" value="1"/>
</dbReference>
<evidence type="ECO:0000259" key="13">
    <source>
        <dbReference type="PROSITE" id="PS51462"/>
    </source>
</evidence>
<evidence type="ECO:0000313" key="15">
    <source>
        <dbReference type="Proteomes" id="UP000321534"/>
    </source>
</evidence>
<evidence type="ECO:0000256" key="5">
    <source>
        <dbReference type="ARBA" id="ARBA00022723"/>
    </source>
</evidence>
<keyword evidence="4" id="KW-0235">DNA replication</keyword>
<reference evidence="14 15" key="1">
    <citation type="submission" date="2019-07" db="EMBL/GenBank/DDBJ databases">
        <title>Whole genome shotgun sequence of Terrabacter aerolatus NBRC 106305.</title>
        <authorList>
            <person name="Hosoyama A."/>
            <person name="Uohara A."/>
            <person name="Ohji S."/>
            <person name="Ichikawa N."/>
        </authorList>
    </citation>
    <scope>NUCLEOTIDE SEQUENCE [LARGE SCALE GENOMIC DNA]</scope>
    <source>
        <strain evidence="14 15">NBRC 106305</strain>
    </source>
</reference>
<proteinExistence type="inferred from homology"/>
<dbReference type="RefSeq" id="WP_147068104.1">
    <property type="nucleotide sequence ID" value="NZ_BAAARO010000016.1"/>
</dbReference>
<dbReference type="InterPro" id="IPR000086">
    <property type="entry name" value="NUDIX_hydrolase_dom"/>
</dbReference>
<evidence type="ECO:0000256" key="3">
    <source>
        <dbReference type="ARBA" id="ARBA00022457"/>
    </source>
</evidence>
<evidence type="ECO:0000313" key="14">
    <source>
        <dbReference type="EMBL" id="GEO31719.1"/>
    </source>
</evidence>
<dbReference type="Gene3D" id="3.90.79.10">
    <property type="entry name" value="Nucleoside Triphosphate Pyrophosphohydrolase"/>
    <property type="match status" value="1"/>
</dbReference>
<dbReference type="InterPro" id="IPR015797">
    <property type="entry name" value="NUDIX_hydrolase-like_dom_sf"/>
</dbReference>
<keyword evidence="5" id="KW-0479">Metal-binding</keyword>
<gene>
    <name evidence="14" type="ORF">TAE01_35290</name>
</gene>
<evidence type="ECO:0000256" key="6">
    <source>
        <dbReference type="ARBA" id="ARBA00022763"/>
    </source>
</evidence>
<evidence type="ECO:0000256" key="2">
    <source>
        <dbReference type="ARBA" id="ARBA00005582"/>
    </source>
</evidence>
<evidence type="ECO:0000256" key="1">
    <source>
        <dbReference type="ARBA" id="ARBA00001946"/>
    </source>
</evidence>
<dbReference type="EC" id="3.6.1.55" evidence="11"/>
<organism evidence="14 15">
    <name type="scientific">Terrabacter aerolatus</name>
    <dbReference type="NCBI Taxonomy" id="422442"/>
    <lineage>
        <taxon>Bacteria</taxon>
        <taxon>Bacillati</taxon>
        <taxon>Actinomycetota</taxon>
        <taxon>Actinomycetes</taxon>
        <taxon>Micrococcales</taxon>
        <taxon>Intrasporangiaceae</taxon>
        <taxon>Terrabacter</taxon>
    </lineage>
</organism>
<dbReference type="InterPro" id="IPR020476">
    <property type="entry name" value="Nudix_hydrolase"/>
</dbReference>